<dbReference type="GO" id="GO:0016020">
    <property type="term" value="C:membrane"/>
    <property type="evidence" value="ECO:0007669"/>
    <property type="project" value="TreeGrafter"/>
</dbReference>
<dbReference type="InterPro" id="IPR050248">
    <property type="entry name" value="Polysacc_deacetylase_ArnD"/>
</dbReference>
<sequence length="260" mass="28215">MKTAVSRAIKYIASHRQAASGAALALAVILIFTLVSSPAVVGVSASRRSLPVYSVERDGKYASLTFDAAWGNEDTEELIDILTRYGVRATFFLVGDWVEKYPESVQALSDSGMEVMNHSDTHAHFASLSSAEIEADINSCSDKIEAITGVRPTLFRCPYGEYDDEVIDTVRAMGVTPIQWDVDSLDWKGLDAAQIERRVVSGVKPGSIVLFHNAAEHTPEALPGIIESLLADGYTLVPVSELLLAGEYDIDHTGRMRPAV</sequence>
<dbReference type="PANTHER" id="PTHR10587">
    <property type="entry name" value="GLYCOSYL TRANSFERASE-RELATED"/>
    <property type="match status" value="1"/>
</dbReference>
<protein>
    <submittedName>
        <fullName evidence="2">Polysaccharide deacetylase family protein</fullName>
    </submittedName>
</protein>
<evidence type="ECO:0000259" key="1">
    <source>
        <dbReference type="PROSITE" id="PS51677"/>
    </source>
</evidence>
<evidence type="ECO:0000313" key="2">
    <source>
        <dbReference type="EMBL" id="HIQ79121.1"/>
    </source>
</evidence>
<evidence type="ECO:0000313" key="3">
    <source>
        <dbReference type="Proteomes" id="UP000824262"/>
    </source>
</evidence>
<accession>A0A9D0ZF56</accession>
<proteinExistence type="predicted"/>
<dbReference type="InterPro" id="IPR002509">
    <property type="entry name" value="NODB_dom"/>
</dbReference>
<name>A0A9D0ZF56_9FIRM</name>
<gene>
    <name evidence="2" type="ORF">IAB77_07670</name>
</gene>
<dbReference type="EMBL" id="DVGA01000079">
    <property type="protein sequence ID" value="HIQ79121.1"/>
    <property type="molecule type" value="Genomic_DNA"/>
</dbReference>
<dbReference type="GO" id="GO:0005975">
    <property type="term" value="P:carbohydrate metabolic process"/>
    <property type="evidence" value="ECO:0007669"/>
    <property type="project" value="InterPro"/>
</dbReference>
<dbReference type="AlphaFoldDB" id="A0A9D0ZF56"/>
<dbReference type="Gene3D" id="3.20.20.370">
    <property type="entry name" value="Glycoside hydrolase/deacetylase"/>
    <property type="match status" value="1"/>
</dbReference>
<reference evidence="2" key="1">
    <citation type="submission" date="2020-10" db="EMBL/GenBank/DDBJ databases">
        <authorList>
            <person name="Gilroy R."/>
        </authorList>
    </citation>
    <scope>NUCLEOTIDE SEQUENCE</scope>
    <source>
        <strain evidence="2">ChiBcolR7-354</strain>
    </source>
</reference>
<dbReference type="PANTHER" id="PTHR10587:SF128">
    <property type="entry name" value="POLYSACCHARIDE DEACETYLASE PDAB-RELATED"/>
    <property type="match status" value="1"/>
</dbReference>
<comment type="caution">
    <text evidence="2">The sequence shown here is derived from an EMBL/GenBank/DDBJ whole genome shotgun (WGS) entry which is preliminary data.</text>
</comment>
<dbReference type="GO" id="GO:0016810">
    <property type="term" value="F:hydrolase activity, acting on carbon-nitrogen (but not peptide) bonds"/>
    <property type="evidence" value="ECO:0007669"/>
    <property type="project" value="InterPro"/>
</dbReference>
<feature type="domain" description="NodB homology" evidence="1">
    <location>
        <begin position="60"/>
        <end position="237"/>
    </location>
</feature>
<dbReference type="InterPro" id="IPR011330">
    <property type="entry name" value="Glyco_hydro/deAcase_b/a-brl"/>
</dbReference>
<dbReference type="PROSITE" id="PS51677">
    <property type="entry name" value="NODB"/>
    <property type="match status" value="1"/>
</dbReference>
<dbReference type="CDD" id="cd10917">
    <property type="entry name" value="CE4_NodB_like_6s_7s"/>
    <property type="match status" value="1"/>
</dbReference>
<dbReference type="SUPFAM" id="SSF88713">
    <property type="entry name" value="Glycoside hydrolase/deacetylase"/>
    <property type="match status" value="1"/>
</dbReference>
<organism evidence="2 3">
    <name type="scientific">Candidatus Scatomorpha intestinavium</name>
    <dbReference type="NCBI Taxonomy" id="2840922"/>
    <lineage>
        <taxon>Bacteria</taxon>
        <taxon>Bacillati</taxon>
        <taxon>Bacillota</taxon>
        <taxon>Clostridia</taxon>
        <taxon>Eubacteriales</taxon>
        <taxon>Candidatus Scatomorpha</taxon>
    </lineage>
</organism>
<dbReference type="Pfam" id="PF01522">
    <property type="entry name" value="Polysacc_deac_1"/>
    <property type="match status" value="1"/>
</dbReference>
<dbReference type="Proteomes" id="UP000824262">
    <property type="component" value="Unassembled WGS sequence"/>
</dbReference>
<reference evidence="2" key="2">
    <citation type="journal article" date="2021" name="PeerJ">
        <title>Extensive microbial diversity within the chicken gut microbiome revealed by metagenomics and culture.</title>
        <authorList>
            <person name="Gilroy R."/>
            <person name="Ravi A."/>
            <person name="Getino M."/>
            <person name="Pursley I."/>
            <person name="Horton D.L."/>
            <person name="Alikhan N.F."/>
            <person name="Baker D."/>
            <person name="Gharbi K."/>
            <person name="Hall N."/>
            <person name="Watson M."/>
            <person name="Adriaenssens E.M."/>
            <person name="Foster-Nyarko E."/>
            <person name="Jarju S."/>
            <person name="Secka A."/>
            <person name="Antonio M."/>
            <person name="Oren A."/>
            <person name="Chaudhuri R.R."/>
            <person name="La Ragione R."/>
            <person name="Hildebrand F."/>
            <person name="Pallen M.J."/>
        </authorList>
    </citation>
    <scope>NUCLEOTIDE SEQUENCE</scope>
    <source>
        <strain evidence="2">ChiBcolR7-354</strain>
    </source>
</reference>